<evidence type="ECO:0000256" key="1">
    <source>
        <dbReference type="SAM" id="Phobius"/>
    </source>
</evidence>
<sequence length="328" mass="38128">MRRDTMEKRDAYFDNAKLFLMILVVFGHFLQPFINDHAFYNDLYYFIFTFHMPAFILISGYFAKSGPKPVSKLVKKLLLPYIFFQLVYSGYYTLIGLQDSFSMELGTPQWSLWFLLSLFCWNLLLHLTRRFSVKQVVIGSVIVAVLVGYFPIFDRFLAMQRTLTFFPYFMVGYWLPKTSIEKVKQYPKKWLAPILFGGLFLFIQGNDLINKYWVFGSKPYQDYLNQPLLGGPQRLIFFAAGLIGITAFLLLVPKRRYFFSHWGKNTLTVYLLHGFLVKGLRALDFDIEINTLEVVLLFAASTLLTVLLSSKRFGSWVAKGKQALQPSL</sequence>
<keyword evidence="1" id="KW-0812">Transmembrane</keyword>
<dbReference type="PANTHER" id="PTHR37312:SF1">
    <property type="entry name" value="MEMBRANE-BOUND ACYLTRANSFERASE YKRP-RELATED"/>
    <property type="match status" value="1"/>
</dbReference>
<evidence type="ECO:0000259" key="2">
    <source>
        <dbReference type="Pfam" id="PF01757"/>
    </source>
</evidence>
<keyword evidence="1" id="KW-1133">Transmembrane helix</keyword>
<dbReference type="EMBL" id="JXKM01000005">
    <property type="protein sequence ID" value="OJG35800.1"/>
    <property type="molecule type" value="Genomic_DNA"/>
</dbReference>
<feature type="transmembrane region" description="Helical" evidence="1">
    <location>
        <begin position="195"/>
        <end position="215"/>
    </location>
</feature>
<feature type="transmembrane region" description="Helical" evidence="1">
    <location>
        <begin position="235"/>
        <end position="253"/>
    </location>
</feature>
<gene>
    <name evidence="3" type="ORF">RV00_GL002554</name>
</gene>
<feature type="transmembrane region" description="Helical" evidence="1">
    <location>
        <begin position="265"/>
        <end position="283"/>
    </location>
</feature>
<proteinExistence type="predicted"/>
<dbReference type="Proteomes" id="UP000183700">
    <property type="component" value="Unassembled WGS sequence"/>
</dbReference>
<feature type="transmembrane region" description="Helical" evidence="1">
    <location>
        <begin position="78"/>
        <end position="98"/>
    </location>
</feature>
<protein>
    <recommendedName>
        <fullName evidence="2">Acyltransferase 3 domain-containing protein</fullName>
    </recommendedName>
</protein>
<feature type="transmembrane region" description="Helical" evidence="1">
    <location>
        <begin position="158"/>
        <end position="175"/>
    </location>
</feature>
<dbReference type="PANTHER" id="PTHR37312">
    <property type="entry name" value="MEMBRANE-BOUND ACYLTRANSFERASE YKRP-RELATED"/>
    <property type="match status" value="1"/>
</dbReference>
<evidence type="ECO:0000313" key="4">
    <source>
        <dbReference type="Proteomes" id="UP000183700"/>
    </source>
</evidence>
<accession>A0A1L8SUM2</accession>
<feature type="transmembrane region" description="Helical" evidence="1">
    <location>
        <begin position="289"/>
        <end position="309"/>
    </location>
</feature>
<feature type="transmembrane region" description="Helical" evidence="1">
    <location>
        <begin position="110"/>
        <end position="128"/>
    </location>
</feature>
<dbReference type="AlphaFoldDB" id="A0A1L8SUM2"/>
<feature type="transmembrane region" description="Helical" evidence="1">
    <location>
        <begin position="43"/>
        <end position="63"/>
    </location>
</feature>
<reference evidence="3 4" key="1">
    <citation type="submission" date="2014-12" db="EMBL/GenBank/DDBJ databases">
        <title>Draft genome sequences of 29 type strains of Enterococci.</title>
        <authorList>
            <person name="Zhong Z."/>
            <person name="Sun Z."/>
            <person name="Liu W."/>
            <person name="Zhang W."/>
            <person name="Zhang H."/>
        </authorList>
    </citation>
    <scope>NUCLEOTIDE SEQUENCE [LARGE SCALE GENOMIC DNA]</scope>
    <source>
        <strain evidence="3 4">DSM 22802</strain>
    </source>
</reference>
<dbReference type="STRING" id="319970.RV00_GL002554"/>
<dbReference type="Pfam" id="PF01757">
    <property type="entry name" value="Acyl_transf_3"/>
    <property type="match status" value="1"/>
</dbReference>
<feature type="transmembrane region" description="Helical" evidence="1">
    <location>
        <begin position="12"/>
        <end position="31"/>
    </location>
</feature>
<evidence type="ECO:0000313" key="3">
    <source>
        <dbReference type="EMBL" id="OJG35800.1"/>
    </source>
</evidence>
<feature type="domain" description="Acyltransferase 3" evidence="2">
    <location>
        <begin position="11"/>
        <end position="309"/>
    </location>
</feature>
<feature type="transmembrane region" description="Helical" evidence="1">
    <location>
        <begin position="135"/>
        <end position="152"/>
    </location>
</feature>
<keyword evidence="1" id="KW-0472">Membrane</keyword>
<comment type="caution">
    <text evidence="3">The sequence shown here is derived from an EMBL/GenBank/DDBJ whole genome shotgun (WGS) entry which is preliminary data.</text>
</comment>
<dbReference type="GO" id="GO:0016747">
    <property type="term" value="F:acyltransferase activity, transferring groups other than amino-acyl groups"/>
    <property type="evidence" value="ECO:0007669"/>
    <property type="project" value="InterPro"/>
</dbReference>
<organism evidence="3 4">
    <name type="scientific">Enterococcus devriesei</name>
    <dbReference type="NCBI Taxonomy" id="319970"/>
    <lineage>
        <taxon>Bacteria</taxon>
        <taxon>Bacillati</taxon>
        <taxon>Bacillota</taxon>
        <taxon>Bacilli</taxon>
        <taxon>Lactobacillales</taxon>
        <taxon>Enterococcaceae</taxon>
        <taxon>Enterococcus</taxon>
    </lineage>
</organism>
<dbReference type="InterPro" id="IPR002656">
    <property type="entry name" value="Acyl_transf_3_dom"/>
</dbReference>
<name>A0A1L8SUM2_9ENTE</name>
<dbReference type="InterPro" id="IPR052734">
    <property type="entry name" value="Nod_factor_acetyltransferase"/>
</dbReference>
<keyword evidence="4" id="KW-1185">Reference proteome</keyword>